<reference evidence="2 3" key="1">
    <citation type="submission" date="2014-04" db="EMBL/GenBank/DDBJ databases">
        <authorList>
            <person name="Sibley D."/>
            <person name="Venepally P."/>
            <person name="Karamycheva S."/>
            <person name="Hadjithomas M."/>
            <person name="Khan A."/>
            <person name="Brunk B."/>
            <person name="Roos D."/>
            <person name="Caler E."/>
            <person name="Lorenzi H."/>
        </authorList>
    </citation>
    <scope>NUCLEOTIDE SEQUENCE [LARGE SCALE GENOMIC DNA]</scope>
    <source>
        <strain evidence="2 3">MAS</strain>
    </source>
</reference>
<name>A0A086Q3A5_TOXGO</name>
<dbReference type="AlphaFoldDB" id="A0A086Q3A5"/>
<dbReference type="EMBL" id="AEXC02002201">
    <property type="protein sequence ID" value="KFH07087.1"/>
    <property type="molecule type" value="Genomic_DNA"/>
</dbReference>
<proteinExistence type="predicted"/>
<feature type="region of interest" description="Disordered" evidence="1">
    <location>
        <begin position="1"/>
        <end position="54"/>
    </location>
</feature>
<evidence type="ECO:0000313" key="3">
    <source>
        <dbReference type="Proteomes" id="UP000028821"/>
    </source>
</evidence>
<evidence type="ECO:0000256" key="1">
    <source>
        <dbReference type="SAM" id="MobiDB-lite"/>
    </source>
</evidence>
<organism evidence="2 3">
    <name type="scientific">Toxoplasma gondii MAS</name>
    <dbReference type="NCBI Taxonomy" id="943118"/>
    <lineage>
        <taxon>Eukaryota</taxon>
        <taxon>Sar</taxon>
        <taxon>Alveolata</taxon>
        <taxon>Apicomplexa</taxon>
        <taxon>Conoidasida</taxon>
        <taxon>Coccidia</taxon>
        <taxon>Eucoccidiorida</taxon>
        <taxon>Eimeriorina</taxon>
        <taxon>Sarcocystidae</taxon>
        <taxon>Toxoplasma</taxon>
    </lineage>
</organism>
<protein>
    <submittedName>
        <fullName evidence="2">Corepressor complex CRC230</fullName>
    </submittedName>
</protein>
<gene>
    <name evidence="2" type="ORF">TGMAS_305340C</name>
</gene>
<comment type="caution">
    <text evidence="2">The sequence shown here is derived from an EMBL/GenBank/DDBJ whole genome shotgun (WGS) entry which is preliminary data.</text>
</comment>
<evidence type="ECO:0000313" key="2">
    <source>
        <dbReference type="EMBL" id="KFH07087.1"/>
    </source>
</evidence>
<dbReference type="VEuPathDB" id="ToxoDB:TGMAS_305340C"/>
<sequence length="54" mass="5497">MVAETEEPVTGGETSGAARTMEPNAVEGSMSEQPMEEGVKSEGGAEVDGEAKIV</sequence>
<dbReference type="Proteomes" id="UP000028821">
    <property type="component" value="Unassembled WGS sequence"/>
</dbReference>
<accession>A0A086Q3A5</accession>